<dbReference type="SMART" id="SM01394">
    <property type="entry name" value="S_100"/>
    <property type="match status" value="1"/>
</dbReference>
<evidence type="ECO:0000313" key="3">
    <source>
        <dbReference type="Proteomes" id="UP000694569"/>
    </source>
</evidence>
<keyword evidence="3" id="KW-1185">Reference proteome</keyword>
<dbReference type="AlphaFoldDB" id="A0A8C5Q356"/>
<proteinExistence type="predicted"/>
<dbReference type="GeneTree" id="ENSGT01040000243890"/>
<evidence type="ECO:0000259" key="1">
    <source>
        <dbReference type="SMART" id="SM01394"/>
    </source>
</evidence>
<accession>A0A8C5Q356</accession>
<evidence type="ECO:0000313" key="2">
    <source>
        <dbReference type="Ensembl" id="ENSLLEP00000031854.1"/>
    </source>
</evidence>
<dbReference type="InterPro" id="IPR013787">
    <property type="entry name" value="S100_Ca-bd_sub"/>
</dbReference>
<dbReference type="Pfam" id="PF01023">
    <property type="entry name" value="S_100"/>
    <property type="match status" value="1"/>
</dbReference>
<dbReference type="Ensembl" id="ENSLLET00000033071.1">
    <property type="protein sequence ID" value="ENSLLEP00000031854.1"/>
    <property type="gene ID" value="ENSLLEG00000020171.1"/>
</dbReference>
<sequence>MSAPKMTELETAFCTIIDVFDKYSSAEGNNMTLSKGKMKMLMEKELPLLLSDLGNSFGKFITALVKLTSTLK</sequence>
<reference evidence="2" key="2">
    <citation type="submission" date="2025-09" db="UniProtKB">
        <authorList>
            <consortium name="Ensembl"/>
        </authorList>
    </citation>
    <scope>IDENTIFICATION</scope>
</reference>
<dbReference type="Proteomes" id="UP000694569">
    <property type="component" value="Unplaced"/>
</dbReference>
<name>A0A8C5Q356_9ANUR</name>
<organism evidence="2 3">
    <name type="scientific">Leptobrachium leishanense</name>
    <name type="common">Leishan spiny toad</name>
    <dbReference type="NCBI Taxonomy" id="445787"/>
    <lineage>
        <taxon>Eukaryota</taxon>
        <taxon>Metazoa</taxon>
        <taxon>Chordata</taxon>
        <taxon>Craniata</taxon>
        <taxon>Vertebrata</taxon>
        <taxon>Euteleostomi</taxon>
        <taxon>Amphibia</taxon>
        <taxon>Batrachia</taxon>
        <taxon>Anura</taxon>
        <taxon>Pelobatoidea</taxon>
        <taxon>Megophryidae</taxon>
        <taxon>Leptobrachium</taxon>
    </lineage>
</organism>
<dbReference type="Gene3D" id="1.10.238.10">
    <property type="entry name" value="EF-hand"/>
    <property type="match status" value="1"/>
</dbReference>
<dbReference type="InterPro" id="IPR011992">
    <property type="entry name" value="EF-hand-dom_pair"/>
</dbReference>
<dbReference type="SUPFAM" id="SSF47473">
    <property type="entry name" value="EF-hand"/>
    <property type="match status" value="1"/>
</dbReference>
<protein>
    <recommendedName>
        <fullName evidence="1">S100/CaBP-9k-type calcium binding subdomain domain-containing protein</fullName>
    </recommendedName>
</protein>
<feature type="domain" description="S100/CaBP-9k-type calcium binding subdomain" evidence="1">
    <location>
        <begin position="9"/>
        <end position="51"/>
    </location>
</feature>
<reference evidence="2" key="1">
    <citation type="submission" date="2025-08" db="UniProtKB">
        <authorList>
            <consortium name="Ensembl"/>
        </authorList>
    </citation>
    <scope>IDENTIFICATION</scope>
</reference>